<feature type="domain" description="Pyridine nucleotide-disulphide oxidoreductase dimerisation" evidence="13">
    <location>
        <begin position="337"/>
        <end position="446"/>
    </location>
</feature>
<evidence type="ECO:0000256" key="7">
    <source>
        <dbReference type="ARBA" id="ARBA00023002"/>
    </source>
</evidence>
<evidence type="ECO:0000256" key="4">
    <source>
        <dbReference type="ARBA" id="ARBA00022630"/>
    </source>
</evidence>
<keyword evidence="5 11" id="KW-0274">FAD</keyword>
<dbReference type="InterPro" id="IPR006324">
    <property type="entry name" value="GSHR"/>
</dbReference>
<dbReference type="PIRSF" id="PIRSF000350">
    <property type="entry name" value="Mercury_reductase_MerA"/>
    <property type="match status" value="1"/>
</dbReference>
<evidence type="ECO:0000256" key="3">
    <source>
        <dbReference type="ARBA" id="ARBA00011738"/>
    </source>
</evidence>
<keyword evidence="4 11" id="KW-0285">Flavoprotein</keyword>
<dbReference type="InterPro" id="IPR036188">
    <property type="entry name" value="FAD/NAD-bd_sf"/>
</dbReference>
<evidence type="ECO:0000256" key="11">
    <source>
        <dbReference type="RuleBase" id="RU003691"/>
    </source>
</evidence>
<evidence type="ECO:0000313" key="15">
    <source>
        <dbReference type="EMBL" id="MCA6064115.1"/>
    </source>
</evidence>
<organism evidence="15 16">
    <name type="scientific">Thalassolituus marinus</name>
    <dbReference type="NCBI Taxonomy" id="671053"/>
    <lineage>
        <taxon>Bacteria</taxon>
        <taxon>Pseudomonadati</taxon>
        <taxon>Pseudomonadota</taxon>
        <taxon>Gammaproteobacteria</taxon>
        <taxon>Oceanospirillales</taxon>
        <taxon>Oceanospirillaceae</taxon>
        <taxon>Thalassolituus</taxon>
    </lineage>
</organism>
<dbReference type="InterPro" id="IPR023753">
    <property type="entry name" value="FAD/NAD-binding_dom"/>
</dbReference>
<sequence length="451" mass="48816">MTFDFELLVIGAGSGGVRASRMAAARGIRTAVVENRYLGGTCVNVGCVPKKLFVYASEYAEKFEEAAGFGVEGSLNRFDWSTLRDNKTNEIKRLNGIYNNLLENSGVTILNGSASLLDAHTVKVGDQTYSAERILIATGGWPVKPDIPGAELGITSNEVFYLDEFPQRVVIVGGGYIAVEFAGIFNGLGAEAHLLYRGEQILRGFDQDVRDFASAQIAHKGVRIHTETDIKRIDKLDDGTLRCQLNNGELLDADCVMFATGRRPQTDGLNLEGVGVEVRDNGTIEVDHFFRTSVPSIYALGDVIGTPQLTPVALAQAMKLVAHWYAGDQEPMTYDNIPTAVFCQPNIATVGLTEEQAVKRYGDDITVFESSFRPMKHTISGLPERTLMKLIVHTSSDRVVGVHMVGAEAGEIIQGLAVAVKAGATKAVFDSTIGIHPTAAEEFVTMRSPRA</sequence>
<dbReference type="EMBL" id="JAEDAH010000055">
    <property type="protein sequence ID" value="MCA6064115.1"/>
    <property type="molecule type" value="Genomic_DNA"/>
</dbReference>
<dbReference type="InterPro" id="IPR001100">
    <property type="entry name" value="Pyr_nuc-diS_OxRdtase"/>
</dbReference>
<accession>A0ABS7ZUN8</accession>
<dbReference type="PRINTS" id="PR00368">
    <property type="entry name" value="FADPNR"/>
</dbReference>
<dbReference type="RefSeq" id="WP_225674777.1">
    <property type="nucleotide sequence ID" value="NZ_JAEDAH010000055.1"/>
</dbReference>
<keyword evidence="7 11" id="KW-0560">Oxidoreductase</keyword>
<dbReference type="Gene3D" id="3.30.390.30">
    <property type="match status" value="1"/>
</dbReference>
<evidence type="ECO:0000256" key="8">
    <source>
        <dbReference type="ARBA" id="ARBA00023157"/>
    </source>
</evidence>
<name>A0ABS7ZUN8_9GAMM</name>
<dbReference type="Proteomes" id="UP000714380">
    <property type="component" value="Unassembled WGS sequence"/>
</dbReference>
<comment type="similarity">
    <text evidence="2 11">Belongs to the class-I pyridine nucleotide-disulfide oxidoreductase family.</text>
</comment>
<keyword evidence="8" id="KW-1015">Disulfide bond</keyword>
<dbReference type="SUPFAM" id="SSF51905">
    <property type="entry name" value="FAD/NAD(P)-binding domain"/>
    <property type="match status" value="1"/>
</dbReference>
<keyword evidence="16" id="KW-1185">Reference proteome</keyword>
<comment type="subunit">
    <text evidence="3">Homodimer.</text>
</comment>
<dbReference type="PRINTS" id="PR00411">
    <property type="entry name" value="PNDRDTASEI"/>
</dbReference>
<dbReference type="PANTHER" id="PTHR42737:SF2">
    <property type="entry name" value="GLUTATHIONE REDUCTASE"/>
    <property type="match status" value="1"/>
</dbReference>
<dbReference type="GO" id="GO:0004362">
    <property type="term" value="F:glutathione-disulfide reductase (NADPH) activity"/>
    <property type="evidence" value="ECO:0007669"/>
    <property type="project" value="UniProtKB-EC"/>
</dbReference>
<evidence type="ECO:0000256" key="12">
    <source>
        <dbReference type="RuleBase" id="RU365040"/>
    </source>
</evidence>
<dbReference type="Pfam" id="PF07992">
    <property type="entry name" value="Pyr_redox_2"/>
    <property type="match status" value="1"/>
</dbReference>
<evidence type="ECO:0000313" key="16">
    <source>
        <dbReference type="Proteomes" id="UP000714380"/>
    </source>
</evidence>
<dbReference type="PANTHER" id="PTHR42737">
    <property type="entry name" value="GLUTATHIONE REDUCTASE"/>
    <property type="match status" value="1"/>
</dbReference>
<dbReference type="InterPro" id="IPR012999">
    <property type="entry name" value="Pyr_OxRdtase_I_AS"/>
</dbReference>
<comment type="function">
    <text evidence="12">Catalyzes the reduction of glutathione disulfide (GSSG) to reduced glutathione (GSH).</text>
</comment>
<dbReference type="Gene3D" id="3.50.50.60">
    <property type="entry name" value="FAD/NAD(P)-binding domain"/>
    <property type="match status" value="2"/>
</dbReference>
<evidence type="ECO:0000259" key="14">
    <source>
        <dbReference type="Pfam" id="PF07992"/>
    </source>
</evidence>
<evidence type="ECO:0000256" key="9">
    <source>
        <dbReference type="ARBA" id="ARBA00023284"/>
    </source>
</evidence>
<proteinExistence type="inferred from homology"/>
<feature type="domain" description="FAD/NAD(P)-binding" evidence="14">
    <location>
        <begin position="6"/>
        <end position="317"/>
    </location>
</feature>
<dbReference type="InterPro" id="IPR046952">
    <property type="entry name" value="GSHR/TRXR-like"/>
</dbReference>
<gene>
    <name evidence="15" type="primary">gorA</name>
    <name evidence="15" type="ORF">I9W95_10895</name>
</gene>
<evidence type="ECO:0000256" key="5">
    <source>
        <dbReference type="ARBA" id="ARBA00022827"/>
    </source>
</evidence>
<dbReference type="NCBIfam" id="TIGR01424">
    <property type="entry name" value="gluta_reduc_2"/>
    <property type="match status" value="1"/>
</dbReference>
<dbReference type="EC" id="1.8.1.7" evidence="12"/>
<keyword evidence="6 12" id="KW-0521">NADP</keyword>
<comment type="cofactor">
    <cofactor evidence="1 12">
        <name>FAD</name>
        <dbReference type="ChEBI" id="CHEBI:57692"/>
    </cofactor>
</comment>
<comment type="catalytic activity">
    <reaction evidence="10 12">
        <text>2 glutathione + NADP(+) = glutathione disulfide + NADPH + H(+)</text>
        <dbReference type="Rhea" id="RHEA:11740"/>
        <dbReference type="ChEBI" id="CHEBI:15378"/>
        <dbReference type="ChEBI" id="CHEBI:57783"/>
        <dbReference type="ChEBI" id="CHEBI:57925"/>
        <dbReference type="ChEBI" id="CHEBI:58297"/>
        <dbReference type="ChEBI" id="CHEBI:58349"/>
        <dbReference type="EC" id="1.8.1.7"/>
    </reaction>
</comment>
<dbReference type="InterPro" id="IPR004099">
    <property type="entry name" value="Pyr_nucl-diS_OxRdtase_dimer"/>
</dbReference>
<dbReference type="PROSITE" id="PS00076">
    <property type="entry name" value="PYRIDINE_REDOX_1"/>
    <property type="match status" value="1"/>
</dbReference>
<evidence type="ECO:0000256" key="1">
    <source>
        <dbReference type="ARBA" id="ARBA00001974"/>
    </source>
</evidence>
<evidence type="ECO:0000256" key="6">
    <source>
        <dbReference type="ARBA" id="ARBA00022857"/>
    </source>
</evidence>
<protein>
    <recommendedName>
        <fullName evidence="12">Glutathione reductase</fullName>
        <shortName evidence="12">GRase</shortName>
        <ecNumber evidence="12">1.8.1.7</ecNumber>
    </recommendedName>
</protein>
<dbReference type="InterPro" id="IPR016156">
    <property type="entry name" value="FAD/NAD-linked_Rdtase_dimer_sf"/>
</dbReference>
<dbReference type="Pfam" id="PF02852">
    <property type="entry name" value="Pyr_redox_dim"/>
    <property type="match status" value="1"/>
</dbReference>
<evidence type="ECO:0000259" key="13">
    <source>
        <dbReference type="Pfam" id="PF02852"/>
    </source>
</evidence>
<dbReference type="NCBIfam" id="NF004776">
    <property type="entry name" value="PRK06116.1"/>
    <property type="match status" value="1"/>
</dbReference>
<evidence type="ECO:0000256" key="2">
    <source>
        <dbReference type="ARBA" id="ARBA00007532"/>
    </source>
</evidence>
<comment type="caution">
    <text evidence="15">The sequence shown here is derived from an EMBL/GenBank/DDBJ whole genome shotgun (WGS) entry which is preliminary data.</text>
</comment>
<evidence type="ECO:0000256" key="10">
    <source>
        <dbReference type="ARBA" id="ARBA00049142"/>
    </source>
</evidence>
<dbReference type="SUPFAM" id="SSF55424">
    <property type="entry name" value="FAD/NAD-linked reductases, dimerisation (C-terminal) domain"/>
    <property type="match status" value="1"/>
</dbReference>
<keyword evidence="9 11" id="KW-0676">Redox-active center</keyword>
<reference evidence="15 16" key="1">
    <citation type="submission" date="2020-12" db="EMBL/GenBank/DDBJ databases">
        <title>Novel Thalassolituus-related marine hydrocarbonoclastic bacteria mediated algae-derived hydrocarbons mineralization in twilight zone of the northern South China Sea.</title>
        <authorList>
            <person name="Dong C."/>
        </authorList>
    </citation>
    <scope>NUCLEOTIDE SEQUENCE [LARGE SCALE GENOMIC DNA]</scope>
    <source>
        <strain evidence="15 16">IMCC1826</strain>
    </source>
</reference>